<comment type="caution">
    <text evidence="1">The sequence shown here is derived from an EMBL/GenBank/DDBJ whole genome shotgun (WGS) entry which is preliminary data.</text>
</comment>
<accession>A0ABT8RBW3</accession>
<organism evidence="1 2">
    <name type="scientific">Rhodocytophaga aerolata</name>
    <dbReference type="NCBI Taxonomy" id="455078"/>
    <lineage>
        <taxon>Bacteria</taxon>
        <taxon>Pseudomonadati</taxon>
        <taxon>Bacteroidota</taxon>
        <taxon>Cytophagia</taxon>
        <taxon>Cytophagales</taxon>
        <taxon>Rhodocytophagaceae</taxon>
        <taxon>Rhodocytophaga</taxon>
    </lineage>
</organism>
<name>A0ABT8RBW3_9BACT</name>
<dbReference type="Proteomes" id="UP001168528">
    <property type="component" value="Unassembled WGS sequence"/>
</dbReference>
<protein>
    <recommendedName>
        <fullName evidence="3">Transposase</fullName>
    </recommendedName>
</protein>
<evidence type="ECO:0000313" key="1">
    <source>
        <dbReference type="EMBL" id="MDO1449596.1"/>
    </source>
</evidence>
<reference evidence="1" key="1">
    <citation type="submission" date="2023-07" db="EMBL/GenBank/DDBJ databases">
        <title>The genome sequence of Rhodocytophaga aerolata KACC 12507.</title>
        <authorList>
            <person name="Zhang X."/>
        </authorList>
    </citation>
    <scope>NUCLEOTIDE SEQUENCE</scope>
    <source>
        <strain evidence="1">KACC 12507</strain>
    </source>
</reference>
<sequence>MDQRKQYYKEFKEEAVRLASESKNKVGVARHLGINLSSFRPNHQK</sequence>
<evidence type="ECO:0000313" key="2">
    <source>
        <dbReference type="Proteomes" id="UP001168528"/>
    </source>
</evidence>
<evidence type="ECO:0008006" key="3">
    <source>
        <dbReference type="Google" id="ProtNLM"/>
    </source>
</evidence>
<dbReference type="InterPro" id="IPR002514">
    <property type="entry name" value="Transposase_8"/>
</dbReference>
<gene>
    <name evidence="1" type="ORF">Q0590_25185</name>
</gene>
<proteinExistence type="predicted"/>
<dbReference type="EMBL" id="JAUKPO010000020">
    <property type="protein sequence ID" value="MDO1449596.1"/>
    <property type="molecule type" value="Genomic_DNA"/>
</dbReference>
<keyword evidence="2" id="KW-1185">Reference proteome</keyword>
<dbReference type="Pfam" id="PF01527">
    <property type="entry name" value="HTH_Tnp_1"/>
    <property type="match status" value="1"/>
</dbReference>